<dbReference type="Pfam" id="PF03092">
    <property type="entry name" value="BT1"/>
    <property type="match status" value="1"/>
</dbReference>
<evidence type="ECO:0000256" key="4">
    <source>
        <dbReference type="ARBA" id="ARBA00022692"/>
    </source>
</evidence>
<feature type="transmembrane region" description="Helical" evidence="7">
    <location>
        <begin position="210"/>
        <end position="229"/>
    </location>
</feature>
<evidence type="ECO:0000256" key="6">
    <source>
        <dbReference type="ARBA" id="ARBA00023136"/>
    </source>
</evidence>
<feature type="transmembrane region" description="Helical" evidence="7">
    <location>
        <begin position="182"/>
        <end position="204"/>
    </location>
</feature>
<keyword evidence="9" id="KW-1185">Reference proteome</keyword>
<dbReference type="EMBL" id="JBBPBM010000001">
    <property type="protein sequence ID" value="KAK8602616.1"/>
    <property type="molecule type" value="Genomic_DNA"/>
</dbReference>
<evidence type="ECO:0000256" key="1">
    <source>
        <dbReference type="ARBA" id="ARBA00004141"/>
    </source>
</evidence>
<comment type="caution">
    <text evidence="8">The sequence shown here is derived from an EMBL/GenBank/DDBJ whole genome shotgun (WGS) entry which is preliminary data.</text>
</comment>
<feature type="transmembrane region" description="Helical" evidence="7">
    <location>
        <begin position="43"/>
        <end position="64"/>
    </location>
</feature>
<feature type="transmembrane region" description="Helical" evidence="7">
    <location>
        <begin position="330"/>
        <end position="352"/>
    </location>
</feature>
<evidence type="ECO:0000256" key="7">
    <source>
        <dbReference type="SAM" id="Phobius"/>
    </source>
</evidence>
<feature type="transmembrane region" description="Helical" evidence="7">
    <location>
        <begin position="266"/>
        <end position="287"/>
    </location>
</feature>
<evidence type="ECO:0000313" key="9">
    <source>
        <dbReference type="Proteomes" id="UP001472677"/>
    </source>
</evidence>
<evidence type="ECO:0000313" key="8">
    <source>
        <dbReference type="EMBL" id="KAK8602616.1"/>
    </source>
</evidence>
<name>A0ABR2GI65_9ROSI</name>
<dbReference type="InterPro" id="IPR039309">
    <property type="entry name" value="BT1"/>
</dbReference>
<keyword evidence="5 7" id="KW-1133">Transmembrane helix</keyword>
<evidence type="ECO:0000256" key="2">
    <source>
        <dbReference type="ARBA" id="ARBA00007015"/>
    </source>
</evidence>
<protein>
    <recommendedName>
        <fullName evidence="10">Folate-biopterin transporter 2</fullName>
    </recommendedName>
</protein>
<dbReference type="Proteomes" id="UP001472677">
    <property type="component" value="Unassembled WGS sequence"/>
</dbReference>
<evidence type="ECO:0000256" key="3">
    <source>
        <dbReference type="ARBA" id="ARBA00022448"/>
    </source>
</evidence>
<dbReference type="InterPro" id="IPR036259">
    <property type="entry name" value="MFS_trans_sf"/>
</dbReference>
<gene>
    <name evidence="8" type="ORF">V6N12_052421</name>
</gene>
<evidence type="ECO:0008006" key="10">
    <source>
        <dbReference type="Google" id="ProtNLM"/>
    </source>
</evidence>
<feature type="transmembrane region" description="Helical" evidence="7">
    <location>
        <begin position="299"/>
        <end position="318"/>
    </location>
</feature>
<feature type="transmembrane region" description="Helical" evidence="7">
    <location>
        <begin position="140"/>
        <end position="161"/>
    </location>
</feature>
<dbReference type="Gene3D" id="1.20.1250.20">
    <property type="entry name" value="MFS general substrate transporter like domains"/>
    <property type="match status" value="1"/>
</dbReference>
<keyword evidence="6 7" id="KW-0472">Membrane</keyword>
<sequence length="498" mass="54838">MVEEGNAEAGTKVVEEDNETKGLCYCFWGPINWLKMLAKETHWSFVFGVVSVYGISQGLGGALARVGTEYYMKDVQKVQPSESQVYSGIISIPWIVKPIWGLLTDVVSIRGYRRRPYFILSGLLGLVSMLLISLHSKLHLVFALLALTAGSAGVAIADVTVDACVAQNSISHPSLAADMQSLCTLMSAIGALVGFSISGVFVHLIGPKGVFGLLTIPSALVFSVGIVLSEPHVPNFAYKEVSQKFIDAGKAMWTTMKCPEVWRPCLYMYLSFALSLNINEGLFYWYTDSKDGPSFSQESIGYIFSIGAVGAILGAILYQNKLKDEPFRDLLFWIQLFYGLEGMLDLMLVLRINMKFGIPDYLFVMIGEAATQLIWRLKWMPLLVLTAKLCPSGIEGTFFALLMSIDNVGLLSSSWGGGLLLHLLNVTRTKFENLWLAILIRNILRLSPLGILFLVPRGDPSSSILPTEMLSSKDETETEAEEQKNIELVSLVNSVDGR</sequence>
<organism evidence="8 9">
    <name type="scientific">Hibiscus sabdariffa</name>
    <name type="common">roselle</name>
    <dbReference type="NCBI Taxonomy" id="183260"/>
    <lineage>
        <taxon>Eukaryota</taxon>
        <taxon>Viridiplantae</taxon>
        <taxon>Streptophyta</taxon>
        <taxon>Embryophyta</taxon>
        <taxon>Tracheophyta</taxon>
        <taxon>Spermatophyta</taxon>
        <taxon>Magnoliopsida</taxon>
        <taxon>eudicotyledons</taxon>
        <taxon>Gunneridae</taxon>
        <taxon>Pentapetalae</taxon>
        <taxon>rosids</taxon>
        <taxon>malvids</taxon>
        <taxon>Malvales</taxon>
        <taxon>Malvaceae</taxon>
        <taxon>Malvoideae</taxon>
        <taxon>Hibiscus</taxon>
    </lineage>
</organism>
<proteinExistence type="inferred from homology"/>
<feature type="transmembrane region" description="Helical" evidence="7">
    <location>
        <begin position="116"/>
        <end position="134"/>
    </location>
</feature>
<keyword evidence="4 7" id="KW-0812">Transmembrane</keyword>
<dbReference type="SUPFAM" id="SSF103473">
    <property type="entry name" value="MFS general substrate transporter"/>
    <property type="match status" value="1"/>
</dbReference>
<reference evidence="8 9" key="1">
    <citation type="journal article" date="2024" name="G3 (Bethesda)">
        <title>Genome assembly of Hibiscus sabdariffa L. provides insights into metabolisms of medicinal natural products.</title>
        <authorList>
            <person name="Kim T."/>
        </authorList>
    </citation>
    <scope>NUCLEOTIDE SEQUENCE [LARGE SCALE GENOMIC DNA]</scope>
    <source>
        <strain evidence="8">TK-2024</strain>
        <tissue evidence="8">Old leaves</tissue>
    </source>
</reference>
<dbReference type="PANTHER" id="PTHR31585:SF49">
    <property type="entry name" value="FOLATE-BIOPTERIN TRANSPORTER 2-RELATED"/>
    <property type="match status" value="1"/>
</dbReference>
<dbReference type="CDD" id="cd17484">
    <property type="entry name" value="MFS_FBT"/>
    <property type="match status" value="1"/>
</dbReference>
<comment type="similarity">
    <text evidence="2">Belongs to the major facilitator superfamily. Folate-biopterin transporter (TC 2.A.71) family.</text>
</comment>
<dbReference type="PANTHER" id="PTHR31585">
    <property type="entry name" value="FOLATE-BIOPTERIN TRANSPORTER 1, CHLOROPLASTIC"/>
    <property type="match status" value="1"/>
</dbReference>
<accession>A0ABR2GI65</accession>
<keyword evidence="3" id="KW-0813">Transport</keyword>
<evidence type="ECO:0000256" key="5">
    <source>
        <dbReference type="ARBA" id="ARBA00022989"/>
    </source>
</evidence>
<comment type="subcellular location">
    <subcellularLocation>
        <location evidence="1">Membrane</location>
        <topology evidence="1">Multi-pass membrane protein</topology>
    </subcellularLocation>
</comment>